<dbReference type="PANTHER" id="PTHR33420">
    <property type="entry name" value="FIMBRIAL SUBUNIT ELFA-RELATED"/>
    <property type="match status" value="1"/>
</dbReference>
<dbReference type="OrthoDB" id="6556208at2"/>
<dbReference type="InterPro" id="IPR000259">
    <property type="entry name" value="Adhesion_dom_fimbrial"/>
</dbReference>
<dbReference type="InterPro" id="IPR036937">
    <property type="entry name" value="Adhesion_dom_fimbrial_sf"/>
</dbReference>
<keyword evidence="3 5" id="KW-0732">Signal</keyword>
<evidence type="ECO:0000259" key="6">
    <source>
        <dbReference type="Pfam" id="PF00419"/>
    </source>
</evidence>
<keyword evidence="4" id="KW-0281">Fimbrium</keyword>
<keyword evidence="8" id="KW-1185">Reference proteome</keyword>
<dbReference type="AlphaFoldDB" id="A0A348HBI9"/>
<dbReference type="EMBL" id="AP018933">
    <property type="protein sequence ID" value="BBG28991.1"/>
    <property type="molecule type" value="Genomic_DNA"/>
</dbReference>
<dbReference type="GO" id="GO:0043709">
    <property type="term" value="P:cell adhesion involved in single-species biofilm formation"/>
    <property type="evidence" value="ECO:0007669"/>
    <property type="project" value="TreeGrafter"/>
</dbReference>
<feature type="chain" id="PRO_5016839437" evidence="5">
    <location>
        <begin position="25"/>
        <end position="200"/>
    </location>
</feature>
<evidence type="ECO:0000256" key="4">
    <source>
        <dbReference type="ARBA" id="ARBA00023263"/>
    </source>
</evidence>
<evidence type="ECO:0000256" key="1">
    <source>
        <dbReference type="ARBA" id="ARBA00004561"/>
    </source>
</evidence>
<accession>A0A348HBI9</accession>
<comment type="subcellular location">
    <subcellularLocation>
        <location evidence="1">Fimbrium</location>
    </subcellularLocation>
</comment>
<dbReference type="InterPro" id="IPR008966">
    <property type="entry name" value="Adhesion_dom_sf"/>
</dbReference>
<dbReference type="Proteomes" id="UP000267342">
    <property type="component" value="Chromosome"/>
</dbReference>
<comment type="similarity">
    <text evidence="2">Belongs to the fimbrial protein family.</text>
</comment>
<evidence type="ECO:0000256" key="5">
    <source>
        <dbReference type="SAM" id="SignalP"/>
    </source>
</evidence>
<dbReference type="Pfam" id="PF00419">
    <property type="entry name" value="Fimbrial"/>
    <property type="match status" value="1"/>
</dbReference>
<evidence type="ECO:0000313" key="8">
    <source>
        <dbReference type="Proteomes" id="UP000267342"/>
    </source>
</evidence>
<evidence type="ECO:0000256" key="3">
    <source>
        <dbReference type="ARBA" id="ARBA00022729"/>
    </source>
</evidence>
<dbReference type="PANTHER" id="PTHR33420:SF3">
    <property type="entry name" value="FIMBRIAL SUBUNIT ELFA"/>
    <property type="match status" value="1"/>
</dbReference>
<dbReference type="RefSeq" id="WP_027705571.1">
    <property type="nucleotide sequence ID" value="NZ_AP018933.1"/>
</dbReference>
<dbReference type="KEGG" id="zpl:ZBT109_0193"/>
<gene>
    <name evidence="7" type="ORF">ZBT109_0193</name>
</gene>
<dbReference type="GO" id="GO:0009289">
    <property type="term" value="C:pilus"/>
    <property type="evidence" value="ECO:0007669"/>
    <property type="project" value="UniProtKB-SubCell"/>
</dbReference>
<proteinExistence type="inferred from homology"/>
<name>A0A348HBI9_9GAMM</name>
<protein>
    <submittedName>
        <fullName evidence="7">P pilus assembly protein, pilin FimA</fullName>
    </submittedName>
</protein>
<feature type="domain" description="Fimbrial-type adhesion" evidence="6">
    <location>
        <begin position="34"/>
        <end position="199"/>
    </location>
</feature>
<dbReference type="Gene3D" id="2.60.40.1090">
    <property type="entry name" value="Fimbrial-type adhesion domain"/>
    <property type="match status" value="1"/>
</dbReference>
<reference evidence="7 8" key="1">
    <citation type="submission" date="2018-09" db="EMBL/GenBank/DDBJ databases">
        <title>Zymobacter palmae IAM14233 (=T109) whole genome analysis.</title>
        <authorList>
            <person name="Yanase H."/>
        </authorList>
    </citation>
    <scope>NUCLEOTIDE SEQUENCE [LARGE SCALE GENOMIC DNA]</scope>
    <source>
        <strain evidence="7 8">IAM14233</strain>
    </source>
</reference>
<organism evidence="7 8">
    <name type="scientific">Zymobacter palmae</name>
    <dbReference type="NCBI Taxonomy" id="33074"/>
    <lineage>
        <taxon>Bacteria</taxon>
        <taxon>Pseudomonadati</taxon>
        <taxon>Pseudomonadota</taxon>
        <taxon>Gammaproteobacteria</taxon>
        <taxon>Oceanospirillales</taxon>
        <taxon>Halomonadaceae</taxon>
        <taxon>Zymobacter group</taxon>
        <taxon>Zymobacter</taxon>
    </lineage>
</organism>
<evidence type="ECO:0000256" key="2">
    <source>
        <dbReference type="ARBA" id="ARBA00006671"/>
    </source>
</evidence>
<sequence length="200" mass="21238">MKTSSMTIAAAVSTLSLAMPIAAAAEGVLGGGTITFQGAVTDTTCTINGHNSSSLTVSLPPISVEQANTMTQRGLIPVNRQPFQLDLSDCAQAGSARSGWSPTIRMSFSGPQISSDGKYLRNEMPTRDGRPSNIGIAITEQGHPDELIKLNTPYDTRITASSTAKTPQPLRFYANYYKTGNDETRAGGVRTLVTYALSYN</sequence>
<evidence type="ECO:0000313" key="7">
    <source>
        <dbReference type="EMBL" id="BBG28991.1"/>
    </source>
</evidence>
<dbReference type="InterPro" id="IPR050263">
    <property type="entry name" value="Bact_Fimbrial_Adh_Pro"/>
</dbReference>
<dbReference type="SUPFAM" id="SSF49401">
    <property type="entry name" value="Bacterial adhesins"/>
    <property type="match status" value="1"/>
</dbReference>
<feature type="signal peptide" evidence="5">
    <location>
        <begin position="1"/>
        <end position="24"/>
    </location>
</feature>